<comment type="caution">
    <text evidence="1">The sequence shown here is derived from an EMBL/GenBank/DDBJ whole genome shotgun (WGS) entry which is preliminary data.</text>
</comment>
<evidence type="ECO:0000313" key="2">
    <source>
        <dbReference type="Proteomes" id="UP001055108"/>
    </source>
</evidence>
<organism evidence="1 2">
    <name type="scientific">Methylobacterium gregans</name>
    <dbReference type="NCBI Taxonomy" id="374424"/>
    <lineage>
        <taxon>Bacteria</taxon>
        <taxon>Pseudomonadati</taxon>
        <taxon>Pseudomonadota</taxon>
        <taxon>Alphaproteobacteria</taxon>
        <taxon>Hyphomicrobiales</taxon>
        <taxon>Methylobacteriaceae</taxon>
        <taxon>Methylobacterium</taxon>
    </lineage>
</organism>
<evidence type="ECO:0008006" key="3">
    <source>
        <dbReference type="Google" id="ProtNLM"/>
    </source>
</evidence>
<name>A0AA37HLW8_9HYPH</name>
<dbReference type="AlphaFoldDB" id="A0AA37HLW8"/>
<sequence>MATPVDYGVLFNTLDDDLQPMQQTDMSTLYLVGTSEDATPSFLPLNASRMFNSSDPLFLAALGTGNLATGVRLVNANLGPFQLAARIIVHRVSKGATDAETIANIVGNQANGTGIYGALACGQRFGVTPRLFFFVDGLTGVFTRGPTSTVVTRAAKFGGNTGTGLMTLADPAFGVGVKAGVYRVRAKTAAANGGVFSVVDPDGTVLADATVGTAYTGVVKFTIADGATDFVVDDGFDLTVTLAEGPATVNPICAALPQVLNALLANAIVSGPGTTVQDDRDWRETLSHERLIPVSTWVTAVGMSEGTFIEPGPVAAGIGVRVDAQTKGKIGVPSQSFANQAVYGITALKRYDTFSLSDGANDGQQLLADDIGIIQRGETGVDTAAVSSGFVLICYANAGTVKLNRFFNVTRTRDYALLQILRAWRARLGITNITRTGIQAFENDCDVILSRLQTDEHIIGYLTGIGAGNTPETIRAGRFRFKIKNEPASPFLVAEADVYRYRDALNALLADVAGGTNAALAPVT</sequence>
<reference evidence="1" key="2">
    <citation type="submission" date="2021-08" db="EMBL/GenBank/DDBJ databases">
        <authorList>
            <person name="Tani A."/>
            <person name="Ola A."/>
            <person name="Ogura Y."/>
            <person name="Katsura K."/>
            <person name="Hayashi T."/>
        </authorList>
    </citation>
    <scope>NUCLEOTIDE SEQUENCE</scope>
    <source>
        <strain evidence="1">NBRC 103626</strain>
    </source>
</reference>
<dbReference type="Proteomes" id="UP001055108">
    <property type="component" value="Unassembled WGS sequence"/>
</dbReference>
<gene>
    <name evidence="1" type="ORF">NBEOAGPD_1235</name>
</gene>
<dbReference type="RefSeq" id="WP_238301754.1">
    <property type="nucleotide sequence ID" value="NZ_BPQM01000026.1"/>
</dbReference>
<keyword evidence="2" id="KW-1185">Reference proteome</keyword>
<reference evidence="1" key="1">
    <citation type="journal article" date="2016" name="Front. Microbiol.">
        <title>Genome Sequence of the Piezophilic, Mesophilic Sulfate-Reducing Bacterium Desulfovibrio indicus J2T.</title>
        <authorList>
            <person name="Cao J."/>
            <person name="Maignien L."/>
            <person name="Shao Z."/>
            <person name="Alain K."/>
            <person name="Jebbar M."/>
        </authorList>
    </citation>
    <scope>NUCLEOTIDE SEQUENCE</scope>
    <source>
        <strain evidence="1">NBRC 103626</strain>
    </source>
</reference>
<evidence type="ECO:0000313" key="1">
    <source>
        <dbReference type="EMBL" id="GJD78023.1"/>
    </source>
</evidence>
<protein>
    <recommendedName>
        <fullName evidence="3">Phage tail protein</fullName>
    </recommendedName>
</protein>
<accession>A0AA37HLW8</accession>
<proteinExistence type="predicted"/>
<dbReference type="EMBL" id="BPQM01000026">
    <property type="protein sequence ID" value="GJD78023.1"/>
    <property type="molecule type" value="Genomic_DNA"/>
</dbReference>